<evidence type="ECO:0000259" key="1">
    <source>
        <dbReference type="Pfam" id="PF13681"/>
    </source>
</evidence>
<organism evidence="3 4">
    <name type="scientific">Duganella flavida</name>
    <dbReference type="NCBI Taxonomy" id="2692175"/>
    <lineage>
        <taxon>Bacteria</taxon>
        <taxon>Pseudomonadati</taxon>
        <taxon>Pseudomonadota</taxon>
        <taxon>Betaproteobacteria</taxon>
        <taxon>Burkholderiales</taxon>
        <taxon>Oxalobacteraceae</taxon>
        <taxon>Telluria group</taxon>
        <taxon>Duganella</taxon>
    </lineage>
</organism>
<dbReference type="Proteomes" id="UP000479335">
    <property type="component" value="Unassembled WGS sequence"/>
</dbReference>
<reference evidence="3 4" key="1">
    <citation type="submission" date="2019-12" db="EMBL/GenBank/DDBJ databases">
        <title>Novel species isolated from a subtropical stream in China.</title>
        <authorList>
            <person name="Lu H."/>
        </authorList>
    </citation>
    <scope>NUCLEOTIDE SEQUENCE [LARGE SCALE GENOMIC DNA]</scope>
    <source>
        <strain evidence="3 4">FT135W</strain>
    </source>
</reference>
<evidence type="ECO:0000313" key="3">
    <source>
        <dbReference type="EMBL" id="MYM26155.1"/>
    </source>
</evidence>
<proteinExistence type="predicted"/>
<feature type="domain" description="Type 4 fimbrial biogenesis protein PilX N-terminal" evidence="2">
    <location>
        <begin position="5"/>
        <end position="51"/>
    </location>
</feature>
<feature type="domain" description="PilX/PilW C-terminal" evidence="1">
    <location>
        <begin position="92"/>
        <end position="191"/>
    </location>
</feature>
<dbReference type="InterPro" id="IPR025205">
    <property type="entry name" value="PilX/PilW_C"/>
</dbReference>
<dbReference type="InterPro" id="IPR025746">
    <property type="entry name" value="PilX_N_dom"/>
</dbReference>
<evidence type="ECO:0000313" key="4">
    <source>
        <dbReference type="Proteomes" id="UP000479335"/>
    </source>
</evidence>
<comment type="caution">
    <text evidence="3">The sequence shown here is derived from an EMBL/GenBank/DDBJ whole genome shotgun (WGS) entry which is preliminary data.</text>
</comment>
<evidence type="ECO:0000259" key="2">
    <source>
        <dbReference type="Pfam" id="PF14341"/>
    </source>
</evidence>
<dbReference type="Pfam" id="PF14341">
    <property type="entry name" value="PilX_N"/>
    <property type="match status" value="1"/>
</dbReference>
<keyword evidence="4" id="KW-1185">Reference proteome</keyword>
<sequence length="197" mass="20825">MRGQRGIALLISLVLLIMVMLLGVSAAQLSLQSEKAARAERDRDVAFLATEDALKDAEHEIDNSLDPARHIAFESGEGFAESCDAGAGAASAGLCARAPSSATPVWQKVDLSGADGGDCTVTHGTYTGAVMPTGEGFLPFKKPRYLIERMECHQPGDDASAAAEPHYCYRVTALGFGAKPETEVVLQSVFSKPEETP</sequence>
<accession>A0A6L8KGD8</accession>
<dbReference type="EMBL" id="WWCN01000023">
    <property type="protein sequence ID" value="MYM26155.1"/>
    <property type="molecule type" value="Genomic_DNA"/>
</dbReference>
<protein>
    <submittedName>
        <fullName evidence="3">Pilus assembly protein PilX</fullName>
    </submittedName>
</protein>
<dbReference type="AlphaFoldDB" id="A0A6L8KGD8"/>
<dbReference type="Pfam" id="PF13681">
    <property type="entry name" value="PilX"/>
    <property type="match status" value="1"/>
</dbReference>
<gene>
    <name evidence="3" type="ORF">GTP46_26340</name>
</gene>
<name>A0A6L8KGD8_9BURK</name>
<dbReference type="RefSeq" id="WP_161009594.1">
    <property type="nucleotide sequence ID" value="NZ_WWCN01000023.1"/>
</dbReference>